<dbReference type="Pfam" id="PF14907">
    <property type="entry name" value="NTP_transf_5"/>
    <property type="match status" value="1"/>
</dbReference>
<accession>A0A0S7XR80</accession>
<sequence>MMRFPPDRAVLLFTARAQIDGAARRRLEDLLAAPIRWRALLGGARHHGLAPLLAERLQEANLVGRVPLDVRAELLAARDETLACNLVYRDQFRIVVSALAEAGIPTIALKGLALAEWLYDHIGQRPMTDIDLLVQPGDVPKAAGVLSGLGYRPQHGTLSGEIGAHFQASIWPSAHQRAKHWQLRHRRAGVDCLLELHWTLEHAGHSDRLAALWRNSRETRVAGVRCRQLGPEDELVHLLAHFGLHGFGPLLWLSDLDRLVRQSPRPDWIGIGRMTRQTGLRLAAASTAYCLRSWLGTPVPGVFGSPGALRRMAANRALVSDGAEPGVPNRYWLALCQWLNADGPWRRAVALGQWLYPSEATIARLRGVPRQRAAWARAARPFRLMRAIIRSREGRSRGHRSRYADGGER</sequence>
<evidence type="ECO:0000313" key="2">
    <source>
        <dbReference type="Proteomes" id="UP000052020"/>
    </source>
</evidence>
<dbReference type="InterPro" id="IPR039498">
    <property type="entry name" value="NTP_transf_5"/>
</dbReference>
<dbReference type="Proteomes" id="UP000052020">
    <property type="component" value="Unassembled WGS sequence"/>
</dbReference>
<dbReference type="PATRIC" id="fig|1704032.3.peg.387"/>
<organism evidence="1 2">
    <name type="scientific">candidate division KD3-62 bacterium DG_56</name>
    <dbReference type="NCBI Taxonomy" id="1704032"/>
    <lineage>
        <taxon>Bacteria</taxon>
        <taxon>candidate division KD3-62</taxon>
    </lineage>
</organism>
<evidence type="ECO:0008006" key="3">
    <source>
        <dbReference type="Google" id="ProtNLM"/>
    </source>
</evidence>
<evidence type="ECO:0000313" key="1">
    <source>
        <dbReference type="EMBL" id="KPJ64852.1"/>
    </source>
</evidence>
<dbReference type="AlphaFoldDB" id="A0A0S7XR80"/>
<protein>
    <recommendedName>
        <fullName evidence="3">Nucleotidyltransferase family protein</fullName>
    </recommendedName>
</protein>
<name>A0A0S7XR80_9BACT</name>
<dbReference type="Gene3D" id="3.30.460.40">
    <property type="match status" value="1"/>
</dbReference>
<comment type="caution">
    <text evidence="1">The sequence shown here is derived from an EMBL/GenBank/DDBJ whole genome shotgun (WGS) entry which is preliminary data.</text>
</comment>
<dbReference type="EMBL" id="LIZY01000004">
    <property type="protein sequence ID" value="KPJ64852.1"/>
    <property type="molecule type" value="Genomic_DNA"/>
</dbReference>
<gene>
    <name evidence="1" type="ORF">AMK68_00375</name>
</gene>
<reference evidence="1 2" key="1">
    <citation type="journal article" date="2015" name="Microbiome">
        <title>Genomic resolution of linkages in carbon, nitrogen, and sulfur cycling among widespread estuary sediment bacteria.</title>
        <authorList>
            <person name="Baker B.J."/>
            <person name="Lazar C.S."/>
            <person name="Teske A.P."/>
            <person name="Dick G.J."/>
        </authorList>
    </citation>
    <scope>NUCLEOTIDE SEQUENCE [LARGE SCALE GENOMIC DNA]</scope>
    <source>
        <strain evidence="1">DG_56</strain>
    </source>
</reference>
<proteinExistence type="predicted"/>